<organism evidence="3 4">
    <name type="scientific">Myotis brandtii</name>
    <name type="common">Brandt's bat</name>
    <dbReference type="NCBI Taxonomy" id="109478"/>
    <lineage>
        <taxon>Eukaryota</taxon>
        <taxon>Metazoa</taxon>
        <taxon>Chordata</taxon>
        <taxon>Craniata</taxon>
        <taxon>Vertebrata</taxon>
        <taxon>Euteleostomi</taxon>
        <taxon>Mammalia</taxon>
        <taxon>Eutheria</taxon>
        <taxon>Laurasiatheria</taxon>
        <taxon>Chiroptera</taxon>
        <taxon>Yangochiroptera</taxon>
        <taxon>Vespertilionidae</taxon>
        <taxon>Myotis</taxon>
    </lineage>
</organism>
<evidence type="ECO:0000256" key="1">
    <source>
        <dbReference type="PROSITE-ProRule" id="PRU01011"/>
    </source>
</evidence>
<feature type="repeat" description="Hemopexin" evidence="1">
    <location>
        <begin position="15"/>
        <end position="62"/>
    </location>
</feature>
<protein>
    <submittedName>
        <fullName evidence="3">Matrix metalloproteinase-25</fullName>
    </submittedName>
</protein>
<dbReference type="Pfam" id="PF00045">
    <property type="entry name" value="Hemopexin"/>
    <property type="match status" value="1"/>
</dbReference>
<gene>
    <name evidence="3" type="ORF">D623_10002374</name>
</gene>
<evidence type="ECO:0000313" key="3">
    <source>
        <dbReference type="EMBL" id="EPQ05856.1"/>
    </source>
</evidence>
<proteinExistence type="predicted"/>
<dbReference type="AlphaFoldDB" id="S7MNU7"/>
<dbReference type="EMBL" id="KE161894">
    <property type="protein sequence ID" value="EPQ05856.1"/>
    <property type="molecule type" value="Genomic_DNA"/>
</dbReference>
<accession>S7MNU7</accession>
<evidence type="ECO:0000313" key="4">
    <source>
        <dbReference type="Proteomes" id="UP000052978"/>
    </source>
</evidence>
<keyword evidence="4" id="KW-1185">Reference proteome</keyword>
<dbReference type="eggNOG" id="KOG1565">
    <property type="taxonomic scope" value="Eukaryota"/>
</dbReference>
<evidence type="ECO:0000256" key="2">
    <source>
        <dbReference type="SAM" id="MobiDB-lite"/>
    </source>
</evidence>
<reference evidence="3 4" key="1">
    <citation type="journal article" date="2013" name="Nat. Commun.">
        <title>Genome analysis reveals insights into physiology and longevity of the Brandt's bat Myotis brandtii.</title>
        <authorList>
            <person name="Seim I."/>
            <person name="Fang X."/>
            <person name="Xiong Z."/>
            <person name="Lobanov A.V."/>
            <person name="Huang Z."/>
            <person name="Ma S."/>
            <person name="Feng Y."/>
            <person name="Turanov A.A."/>
            <person name="Zhu Y."/>
            <person name="Lenz T.L."/>
            <person name="Gerashchenko M.V."/>
            <person name="Fan D."/>
            <person name="Hee Yim S."/>
            <person name="Yao X."/>
            <person name="Jordan D."/>
            <person name="Xiong Y."/>
            <person name="Ma Y."/>
            <person name="Lyapunov A.N."/>
            <person name="Chen G."/>
            <person name="Kulakova O.I."/>
            <person name="Sun Y."/>
            <person name="Lee S.G."/>
            <person name="Bronson R.T."/>
            <person name="Moskalev A.A."/>
            <person name="Sunyaev S.R."/>
            <person name="Zhang G."/>
            <person name="Krogh A."/>
            <person name="Wang J."/>
            <person name="Gladyshev V.N."/>
        </authorList>
    </citation>
    <scope>NUCLEOTIDE SEQUENCE [LARGE SCALE GENOMIC DNA]</scope>
</reference>
<dbReference type="PROSITE" id="PS51642">
    <property type="entry name" value="HEMOPEXIN_2"/>
    <property type="match status" value="1"/>
</dbReference>
<sequence length="121" mass="13200">MGGRVLSGYRERLCNNQMDLGLDLGSGATYFFKGAHYWRFPKGSVKADPDSPQPMGPQWLDCPAPSAGPRYPRPPKATLKPEPCNCHCEINQAAGRLSSSSSWVTLLLLLLPLLVGDITSR</sequence>
<dbReference type="InterPro" id="IPR018487">
    <property type="entry name" value="Hemopexin-like_repeat"/>
</dbReference>
<name>S7MNU7_MYOBR</name>
<dbReference type="Proteomes" id="UP000052978">
    <property type="component" value="Unassembled WGS sequence"/>
</dbReference>
<dbReference type="Gene3D" id="2.110.10.10">
    <property type="entry name" value="Hemopexin-like domain"/>
    <property type="match status" value="1"/>
</dbReference>
<feature type="region of interest" description="Disordered" evidence="2">
    <location>
        <begin position="46"/>
        <end position="76"/>
    </location>
</feature>
<dbReference type="SUPFAM" id="SSF50923">
    <property type="entry name" value="Hemopexin-like domain"/>
    <property type="match status" value="1"/>
</dbReference>
<dbReference type="InterPro" id="IPR036375">
    <property type="entry name" value="Hemopexin-like_dom_sf"/>
</dbReference>